<keyword evidence="3" id="KW-0949">S-adenosyl-L-methionine</keyword>
<keyword evidence="2" id="KW-0808">Transferase</keyword>
<reference evidence="6" key="2">
    <citation type="submission" date="2023-11" db="UniProtKB">
        <authorList>
            <consortium name="WormBaseParasite"/>
        </authorList>
    </citation>
    <scope>IDENTIFICATION</scope>
</reference>
<dbReference type="Gene3D" id="3.40.50.150">
    <property type="entry name" value="Vaccinia Virus protein VP39"/>
    <property type="match status" value="1"/>
</dbReference>
<evidence type="ECO:0000256" key="2">
    <source>
        <dbReference type="ARBA" id="ARBA00022679"/>
    </source>
</evidence>
<dbReference type="Pfam" id="PF01596">
    <property type="entry name" value="Methyltransf_3"/>
    <property type="match status" value="1"/>
</dbReference>
<dbReference type="GO" id="GO:0008171">
    <property type="term" value="F:O-methyltransferase activity"/>
    <property type="evidence" value="ECO:0007669"/>
    <property type="project" value="InterPro"/>
</dbReference>
<accession>A0AA85KHG3</accession>
<dbReference type="GO" id="GO:0008757">
    <property type="term" value="F:S-adenosylmethionine-dependent methyltransferase activity"/>
    <property type="evidence" value="ECO:0007669"/>
    <property type="project" value="TreeGrafter"/>
</dbReference>
<protein>
    <submittedName>
        <fullName evidence="6">Uncharacterized protein</fullName>
    </submittedName>
</protein>
<keyword evidence="5" id="KW-1185">Reference proteome</keyword>
<name>A0AA85KHG3_TRIRE</name>
<dbReference type="WBParaSite" id="TREG1_97710.1">
    <property type="protein sequence ID" value="TREG1_97710.1"/>
    <property type="gene ID" value="TREG1_97710"/>
</dbReference>
<evidence type="ECO:0000256" key="3">
    <source>
        <dbReference type="ARBA" id="ARBA00022691"/>
    </source>
</evidence>
<dbReference type="AlphaFoldDB" id="A0AA85KHG3"/>
<dbReference type="CDD" id="cd02440">
    <property type="entry name" value="AdoMet_MTases"/>
    <property type="match status" value="1"/>
</dbReference>
<comment type="similarity">
    <text evidence="4">Belongs to the class I-like SAM-binding methyltransferase superfamily. Cation-dependent O-methyltransferase family.</text>
</comment>
<keyword evidence="1" id="KW-0489">Methyltransferase</keyword>
<dbReference type="InterPro" id="IPR029063">
    <property type="entry name" value="SAM-dependent_MTases_sf"/>
</dbReference>
<evidence type="ECO:0000313" key="5">
    <source>
        <dbReference type="Proteomes" id="UP000050795"/>
    </source>
</evidence>
<dbReference type="PANTHER" id="PTHR10509">
    <property type="entry name" value="O-METHYLTRANSFERASE-RELATED"/>
    <property type="match status" value="1"/>
</dbReference>
<evidence type="ECO:0000313" key="6">
    <source>
        <dbReference type="WBParaSite" id="TREG1_97710.1"/>
    </source>
</evidence>
<proteinExistence type="inferred from homology"/>
<sequence length="178" mass="19594">MSSIEMQLLANLCYAINAKKTLDVGVYTGYSVLTIAEALPSDGCVVALDITDTYLQDYCIPAWKQAGVEKKIDFRLGTAVDILEKLIANGESGTFDFAFIDADKENYSNYYQLCLQLIRPRGIIAIDNVIWSELVIDESDQTSETIGVRQLNDLIAADNGVRISMLNLSDGLTIVVKN</sequence>
<dbReference type="Proteomes" id="UP000050795">
    <property type="component" value="Unassembled WGS sequence"/>
</dbReference>
<dbReference type="InterPro" id="IPR050362">
    <property type="entry name" value="Cation-dep_OMT"/>
</dbReference>
<dbReference type="PANTHER" id="PTHR10509:SF93">
    <property type="entry name" value="CATECHOL O-METHYLTRANSFERASE DOMAIN-CONTAINING PROTEIN 1"/>
    <property type="match status" value="1"/>
</dbReference>
<evidence type="ECO:0000256" key="4">
    <source>
        <dbReference type="ARBA" id="ARBA00023453"/>
    </source>
</evidence>
<evidence type="ECO:0000256" key="1">
    <source>
        <dbReference type="ARBA" id="ARBA00022603"/>
    </source>
</evidence>
<reference evidence="5" key="1">
    <citation type="submission" date="2022-06" db="EMBL/GenBank/DDBJ databases">
        <authorList>
            <person name="Berger JAMES D."/>
            <person name="Berger JAMES D."/>
        </authorList>
    </citation>
    <scope>NUCLEOTIDE SEQUENCE [LARGE SCALE GENOMIC DNA]</scope>
</reference>
<dbReference type="InterPro" id="IPR002935">
    <property type="entry name" value="SAM_O-MeTrfase"/>
</dbReference>
<dbReference type="GO" id="GO:0032259">
    <property type="term" value="P:methylation"/>
    <property type="evidence" value="ECO:0007669"/>
    <property type="project" value="UniProtKB-KW"/>
</dbReference>
<dbReference type="SUPFAM" id="SSF53335">
    <property type="entry name" value="S-adenosyl-L-methionine-dependent methyltransferases"/>
    <property type="match status" value="1"/>
</dbReference>
<dbReference type="PROSITE" id="PS51682">
    <property type="entry name" value="SAM_OMT_I"/>
    <property type="match status" value="1"/>
</dbReference>
<organism evidence="5 6">
    <name type="scientific">Trichobilharzia regenti</name>
    <name type="common">Nasal bird schistosome</name>
    <dbReference type="NCBI Taxonomy" id="157069"/>
    <lineage>
        <taxon>Eukaryota</taxon>
        <taxon>Metazoa</taxon>
        <taxon>Spiralia</taxon>
        <taxon>Lophotrochozoa</taxon>
        <taxon>Platyhelminthes</taxon>
        <taxon>Trematoda</taxon>
        <taxon>Digenea</taxon>
        <taxon>Strigeidida</taxon>
        <taxon>Schistosomatoidea</taxon>
        <taxon>Schistosomatidae</taxon>
        <taxon>Trichobilharzia</taxon>
    </lineage>
</organism>